<dbReference type="PANTHER" id="PTHR13748:SF62">
    <property type="entry name" value="COBW DOMAIN-CONTAINING PROTEIN"/>
    <property type="match status" value="1"/>
</dbReference>
<dbReference type="InterPro" id="IPR003495">
    <property type="entry name" value="CobW/HypB/UreG_nucleotide-bd"/>
</dbReference>
<dbReference type="EMBL" id="BAAANY010000009">
    <property type="protein sequence ID" value="GAA1675804.1"/>
    <property type="molecule type" value="Genomic_DNA"/>
</dbReference>
<dbReference type="Gene3D" id="3.40.50.300">
    <property type="entry name" value="P-loop containing nucleotide triphosphate hydrolases"/>
    <property type="match status" value="1"/>
</dbReference>
<evidence type="ECO:0000313" key="2">
    <source>
        <dbReference type="EMBL" id="GAA1675804.1"/>
    </source>
</evidence>
<evidence type="ECO:0000259" key="1">
    <source>
        <dbReference type="Pfam" id="PF02492"/>
    </source>
</evidence>
<sequence>MLTFAAVTGFLGAGKTTTLAALARRWEDQGRRVAIITNDQGTDLVDTQVAGPAATGIGEVTGGCFCCRFDDLLDVMNAVVEQAKPDTVLAEAVGSCTDLQATVVRPMKQLHGDRFRVAPLVTVLDPFRYAEIRRSVALSDSESDLAYLFRQQLVEADVIAVNKSDLLESKEELRNELTKLYPGKPIVFYSARTGEGLDELINQLAGTSDSAIDLDVDYDRYANAEAQLAWLNQSFQLRMPAGFGSADWADAVLRDLSGRAEKGGWTIGHVKVSVTAGDAFSKLSLISADDKPEVDARAARTHSEVAATALVNARVACEPAELDAAVAAAVASADATFSTSANLIRESYAFKPGYPRPIHRMPATAG</sequence>
<dbReference type="InterPro" id="IPR027417">
    <property type="entry name" value="P-loop_NTPase"/>
</dbReference>
<accession>A0ABN2GSH8</accession>
<keyword evidence="3" id="KW-1185">Reference proteome</keyword>
<name>A0ABN2GSH8_9ACTN</name>
<dbReference type="SUPFAM" id="SSF52540">
    <property type="entry name" value="P-loop containing nucleoside triphosphate hydrolases"/>
    <property type="match status" value="1"/>
</dbReference>
<dbReference type="PANTHER" id="PTHR13748">
    <property type="entry name" value="COBW-RELATED"/>
    <property type="match status" value="1"/>
</dbReference>
<reference evidence="2 3" key="1">
    <citation type="journal article" date="2019" name="Int. J. Syst. Evol. Microbiol.">
        <title>The Global Catalogue of Microorganisms (GCM) 10K type strain sequencing project: providing services to taxonomists for standard genome sequencing and annotation.</title>
        <authorList>
            <consortium name="The Broad Institute Genomics Platform"/>
            <consortium name="The Broad Institute Genome Sequencing Center for Infectious Disease"/>
            <person name="Wu L."/>
            <person name="Ma J."/>
        </authorList>
    </citation>
    <scope>NUCLEOTIDE SEQUENCE [LARGE SCALE GENOMIC DNA]</scope>
    <source>
        <strain evidence="2 3">JCM 14718</strain>
    </source>
</reference>
<dbReference type="Pfam" id="PF02492">
    <property type="entry name" value="cobW"/>
    <property type="match status" value="1"/>
</dbReference>
<evidence type="ECO:0000313" key="3">
    <source>
        <dbReference type="Proteomes" id="UP001500618"/>
    </source>
</evidence>
<feature type="domain" description="CobW/HypB/UreG nucleotide-binding" evidence="1">
    <location>
        <begin position="6"/>
        <end position="187"/>
    </location>
</feature>
<dbReference type="InterPro" id="IPR051316">
    <property type="entry name" value="Zinc-reg_GTPase_activator"/>
</dbReference>
<organism evidence="2 3">
    <name type="scientific">Fodinicola feengrottensis</name>
    <dbReference type="NCBI Taxonomy" id="435914"/>
    <lineage>
        <taxon>Bacteria</taxon>
        <taxon>Bacillati</taxon>
        <taxon>Actinomycetota</taxon>
        <taxon>Actinomycetes</taxon>
        <taxon>Mycobacteriales</taxon>
        <taxon>Fodinicola</taxon>
    </lineage>
</organism>
<dbReference type="Proteomes" id="UP001500618">
    <property type="component" value="Unassembled WGS sequence"/>
</dbReference>
<protein>
    <submittedName>
        <fullName evidence="2">GTP-binding protein</fullName>
    </submittedName>
</protein>
<gene>
    <name evidence="2" type="ORF">GCM10009765_26390</name>
</gene>
<comment type="caution">
    <text evidence="2">The sequence shown here is derived from an EMBL/GenBank/DDBJ whole genome shotgun (WGS) entry which is preliminary data.</text>
</comment>
<dbReference type="RefSeq" id="WP_279580433.1">
    <property type="nucleotide sequence ID" value="NZ_BAAANY010000009.1"/>
</dbReference>
<proteinExistence type="predicted"/>